<feature type="domain" description="Hydantoinase A/oxoprolinase" evidence="1">
    <location>
        <begin position="199"/>
        <end position="488"/>
    </location>
</feature>
<dbReference type="GO" id="GO:0005829">
    <property type="term" value="C:cytosol"/>
    <property type="evidence" value="ECO:0007669"/>
    <property type="project" value="TreeGrafter"/>
</dbReference>
<feature type="domain" description="Acetophenone carboxylase-like C-terminal" evidence="3">
    <location>
        <begin position="531"/>
        <end position="676"/>
    </location>
</feature>
<dbReference type="RefSeq" id="WP_113290746.1">
    <property type="nucleotide sequence ID" value="NZ_QNTQ01000024.1"/>
</dbReference>
<dbReference type="InterPro" id="IPR002821">
    <property type="entry name" value="Hydantoinase_A"/>
</dbReference>
<keyword evidence="5" id="KW-1185">Reference proteome</keyword>
<dbReference type="InterPro" id="IPR008040">
    <property type="entry name" value="Hydant_A_N"/>
</dbReference>
<dbReference type="Pfam" id="PF19278">
    <property type="entry name" value="Hydant_A_C"/>
    <property type="match status" value="1"/>
</dbReference>
<dbReference type="EMBL" id="QNTQ01000024">
    <property type="protein sequence ID" value="RBI82945.1"/>
    <property type="molecule type" value="Genomic_DNA"/>
</dbReference>
<dbReference type="Pfam" id="PF05378">
    <property type="entry name" value="Hydant_A_N"/>
    <property type="match status" value="1"/>
</dbReference>
<dbReference type="SUPFAM" id="SSF53067">
    <property type="entry name" value="Actin-like ATPase domain"/>
    <property type="match status" value="1"/>
</dbReference>
<dbReference type="InterPro" id="IPR045079">
    <property type="entry name" value="Oxoprolinase-like"/>
</dbReference>
<dbReference type="Pfam" id="PF01968">
    <property type="entry name" value="Hydantoinase_A"/>
    <property type="match status" value="1"/>
</dbReference>
<dbReference type="GO" id="GO:0006749">
    <property type="term" value="P:glutathione metabolic process"/>
    <property type="evidence" value="ECO:0007669"/>
    <property type="project" value="TreeGrafter"/>
</dbReference>
<proteinExistence type="predicted"/>
<name>A0A365U523_9RHOB</name>
<evidence type="ECO:0000313" key="4">
    <source>
        <dbReference type="EMBL" id="RBI82945.1"/>
    </source>
</evidence>
<evidence type="ECO:0000313" key="5">
    <source>
        <dbReference type="Proteomes" id="UP000253370"/>
    </source>
</evidence>
<dbReference type="PANTHER" id="PTHR11365:SF23">
    <property type="entry name" value="HYPOTHETICAL 5-OXOPROLINASE (EUROFUNG)-RELATED"/>
    <property type="match status" value="1"/>
</dbReference>
<sequence length="688" mass="72230">MSRRIIGVDVGGTFTDVFSLDMESGKAGVAKVPTTRPDQSGGFLAGLRHEVESLGDIATVVHGTTAGTNALLERKGAKTGVITTAGFRDVLEMRRRDRPRTWGLRGDFVPVVPRDLRLEVPERVLADGTVERAVDLDAVRAAGRALLEEGCASVVVLFVNAYANPENEARAAAALREIWPNPHVAASSEILPEIREFERFSTTALNGYLQPEVAGYLDRLEGALKGDGFGGEFLIVQSNGGVMSVETACRLPVRTALSGPAAGVIAAGYIAESAGFSNVITGDMGGTSFDVSLIAGGETVLSPQTAIDFGLVVRTPMIEIATIGAGGGSIASVDAGGLLQIGPESAGSDPGPVAYGRGNDRPTVTDANIVLGRIDPARPLGEGLGALDLEAAKRAIEIHVAKPLKLDVMDAAEAIVRIANSAMAGAIRLVSIERGFDPERFVFMPFGGGGALHAGAMIAEVGLARALVPRYPGVTSAMGCVIADMRQDFVQTLGTMLDALDFEDLRARMQEHLDQGNATLDAADTGFAAREARFELDMAYLGQTHTVAVPVTVEMDGGTVKPLSAGAIRAAFEETYRGLYGRLLNSPMRVLNLRSAVLGKRPKFDLATLAPGPEADMEAAAKGARPVYAQGAWHEARVFDRLALPVGARIDGPAVLEQPDATIFVEPWLLAEVDAHGNVLLTAKETAA</sequence>
<dbReference type="InterPro" id="IPR043129">
    <property type="entry name" value="ATPase_NBD"/>
</dbReference>
<comment type="caution">
    <text evidence="4">The sequence shown here is derived from an EMBL/GenBank/DDBJ whole genome shotgun (WGS) entry which is preliminary data.</text>
</comment>
<reference evidence="4 5" key="1">
    <citation type="submission" date="2018-07" db="EMBL/GenBank/DDBJ databases">
        <title>Rhodosalinus sp. strain E84T genomic sequence and assembly.</title>
        <authorList>
            <person name="Liu Z.-W."/>
            <person name="Lu D.-C."/>
        </authorList>
    </citation>
    <scope>NUCLEOTIDE SEQUENCE [LARGE SCALE GENOMIC DNA]</scope>
    <source>
        <strain evidence="4 5">E84</strain>
    </source>
</reference>
<dbReference type="InterPro" id="IPR049517">
    <property type="entry name" value="ACX-like_C"/>
</dbReference>
<dbReference type="OrthoDB" id="9759608at2"/>
<evidence type="ECO:0000259" key="1">
    <source>
        <dbReference type="Pfam" id="PF01968"/>
    </source>
</evidence>
<accession>A0A365U523</accession>
<evidence type="ECO:0000259" key="3">
    <source>
        <dbReference type="Pfam" id="PF19278"/>
    </source>
</evidence>
<dbReference type="AlphaFoldDB" id="A0A365U523"/>
<evidence type="ECO:0000259" key="2">
    <source>
        <dbReference type="Pfam" id="PF05378"/>
    </source>
</evidence>
<dbReference type="GO" id="GO:0017168">
    <property type="term" value="F:5-oxoprolinase (ATP-hydrolyzing) activity"/>
    <property type="evidence" value="ECO:0007669"/>
    <property type="project" value="TreeGrafter"/>
</dbReference>
<feature type="domain" description="Hydantoinase/oxoprolinase N-terminal" evidence="2">
    <location>
        <begin position="6"/>
        <end position="178"/>
    </location>
</feature>
<dbReference type="Proteomes" id="UP000253370">
    <property type="component" value="Unassembled WGS sequence"/>
</dbReference>
<protein>
    <submittedName>
        <fullName evidence="4">Hydantoinase/oxoprolinase family protein</fullName>
    </submittedName>
</protein>
<gene>
    <name evidence="4" type="ORF">DRV85_17390</name>
</gene>
<organism evidence="4 5">
    <name type="scientific">Rhodosalinus halophilus</name>
    <dbReference type="NCBI Taxonomy" id="2259333"/>
    <lineage>
        <taxon>Bacteria</taxon>
        <taxon>Pseudomonadati</taxon>
        <taxon>Pseudomonadota</taxon>
        <taxon>Alphaproteobacteria</taxon>
        <taxon>Rhodobacterales</taxon>
        <taxon>Paracoccaceae</taxon>
        <taxon>Rhodosalinus</taxon>
    </lineage>
</organism>
<dbReference type="PANTHER" id="PTHR11365">
    <property type="entry name" value="5-OXOPROLINASE RELATED"/>
    <property type="match status" value="1"/>
</dbReference>